<organism evidence="1 2">
    <name type="scientific">Streptomyces malaysiensis</name>
    <dbReference type="NCBI Taxonomy" id="92644"/>
    <lineage>
        <taxon>Bacteria</taxon>
        <taxon>Bacillati</taxon>
        <taxon>Actinomycetota</taxon>
        <taxon>Actinomycetes</taxon>
        <taxon>Kitasatosporales</taxon>
        <taxon>Streptomycetaceae</taxon>
        <taxon>Streptomyces</taxon>
        <taxon>Streptomyces violaceusniger group</taxon>
    </lineage>
</organism>
<proteinExistence type="predicted"/>
<gene>
    <name evidence="1" type="ORF">SMF913_25322</name>
</gene>
<dbReference type="PANTHER" id="PTHR20883">
    <property type="entry name" value="PHYTANOYL-COA DIOXYGENASE DOMAIN CONTAINING 1"/>
    <property type="match status" value="1"/>
</dbReference>
<dbReference type="Gene3D" id="2.60.120.620">
    <property type="entry name" value="q2cbj1_9rhob like domain"/>
    <property type="match status" value="1"/>
</dbReference>
<keyword evidence="2" id="KW-1185">Reference proteome</keyword>
<evidence type="ECO:0000313" key="1">
    <source>
        <dbReference type="EMBL" id="PNG89857.1"/>
    </source>
</evidence>
<dbReference type="GO" id="GO:0016706">
    <property type="term" value="F:2-oxoglutarate-dependent dioxygenase activity"/>
    <property type="evidence" value="ECO:0007669"/>
    <property type="project" value="UniProtKB-ARBA"/>
</dbReference>
<dbReference type="InterPro" id="IPR008775">
    <property type="entry name" value="Phytyl_CoA_dOase-like"/>
</dbReference>
<dbReference type="Proteomes" id="UP000236520">
    <property type="component" value="Unassembled WGS sequence"/>
</dbReference>
<name>A0A2J7YPA2_STRMQ</name>
<sequence length="353" mass="39048">MVLSNSDLAHFEEHGYVVVRGVLAEPDFAAVRREYTDTLTERAAAWRVAGRLSGGEEYGALPFPEHIVALAGLPGFDASLLAELDITLPHMPFTYLRPDSELHTGPAVLGLLRNPKVLDVVGSLVGDEIKASPNQHVRLKLPVRDTPTAFGGRKGETMYAPTMWHQDAMTQIPESDDTDLITCWIPLGDVDEGNGCLTVVPGGHRSDELLPWPMDADTVARLERAAVPIPVRKGDLVLLHKRLPHGSRVNTSDALRWSFDFRYFRADQPSDRPWFPNITVRSRRDPARELTDAAEWRRRWEDARAFHVAAGAPLPGRREFAQLVADALIRGWESGNYPVLGEDAESVPAVAGH</sequence>
<comment type="caution">
    <text evidence="1">The sequence shown here is derived from an EMBL/GenBank/DDBJ whole genome shotgun (WGS) entry which is preliminary data.</text>
</comment>
<dbReference type="EMBL" id="LJIW01000002">
    <property type="protein sequence ID" value="PNG89857.1"/>
    <property type="molecule type" value="Genomic_DNA"/>
</dbReference>
<dbReference type="PANTHER" id="PTHR20883:SF14">
    <property type="entry name" value="PHYTANOYL-COA DIOXYGENASE"/>
    <property type="match status" value="1"/>
</dbReference>
<reference evidence="1 2" key="1">
    <citation type="submission" date="2015-09" db="EMBL/GenBank/DDBJ databases">
        <title>Genome sequence, genome mining and natural product profiling of a biocontrol bacterium Streptomyces malaysiensis F913.</title>
        <authorList>
            <person name="Xu Y."/>
            <person name="Wei J."/>
            <person name="Xie J."/>
            <person name="Li T."/>
            <person name="Zhou Z."/>
        </authorList>
    </citation>
    <scope>NUCLEOTIDE SEQUENCE [LARGE SCALE GENOMIC DNA]</scope>
    <source>
        <strain evidence="1 2">F913</strain>
    </source>
</reference>
<dbReference type="GO" id="GO:0005506">
    <property type="term" value="F:iron ion binding"/>
    <property type="evidence" value="ECO:0007669"/>
    <property type="project" value="UniProtKB-ARBA"/>
</dbReference>
<evidence type="ECO:0008006" key="3">
    <source>
        <dbReference type="Google" id="ProtNLM"/>
    </source>
</evidence>
<dbReference type="SUPFAM" id="SSF51197">
    <property type="entry name" value="Clavaminate synthase-like"/>
    <property type="match status" value="1"/>
</dbReference>
<protein>
    <recommendedName>
        <fullName evidence="3">Phytanoyl-CoA dioxygenase</fullName>
    </recommendedName>
</protein>
<accession>A0A2J7YPA2</accession>
<dbReference type="RefSeq" id="WP_069871944.1">
    <property type="nucleotide sequence ID" value="NZ_JAJGMX010000108.1"/>
</dbReference>
<evidence type="ECO:0000313" key="2">
    <source>
        <dbReference type="Proteomes" id="UP000236520"/>
    </source>
</evidence>
<dbReference type="Pfam" id="PF05721">
    <property type="entry name" value="PhyH"/>
    <property type="match status" value="1"/>
</dbReference>
<dbReference type="AlphaFoldDB" id="A0A2J7YPA2"/>